<proteinExistence type="predicted"/>
<dbReference type="EMBL" id="PFBW01000161">
    <property type="protein sequence ID" value="PIR77218.1"/>
    <property type="molecule type" value="Genomic_DNA"/>
</dbReference>
<organism evidence="1 2">
    <name type="scientific">Candidatus Magasanikbacteria bacterium CG10_big_fil_rev_8_21_14_0_10_38_6</name>
    <dbReference type="NCBI Taxonomy" id="1974647"/>
    <lineage>
        <taxon>Bacteria</taxon>
        <taxon>Candidatus Magasanikiibacteriota</taxon>
    </lineage>
</organism>
<sequence length="282" mass="32625">MKRSFRESRESRESIIGRAHKKAVEKLSEFRPKEGDDDFVDIYGEENVANDVAYVQRMEETFSGERDRFQQHAEVFEAIFFDQVELAEWLGPNITTTPTAKYDDIANGVDCIADIQQGLGNVHAGIAFDVTEGVTNLEKKLSRVRKEINEGNLAQVKYFQSEDGSFVGTLKNIPRLIVAIDRKIVDDLAEKWMNGKNNELANHFVQRMILDQILTQLDQFQLYAEQIGQEKIVRILEKYKMLFKQVQLQKNQQANISSIDVDTMLKSEVYQEFMYLIKHFVE</sequence>
<reference evidence="2" key="1">
    <citation type="submission" date="2017-09" db="EMBL/GenBank/DDBJ databases">
        <title>Depth-based differentiation of microbial function through sediment-hosted aquifers and enrichment of novel symbionts in the deep terrestrial subsurface.</title>
        <authorList>
            <person name="Probst A.J."/>
            <person name="Ladd B."/>
            <person name="Jarett J.K."/>
            <person name="Geller-Mcgrath D.E."/>
            <person name="Sieber C.M.K."/>
            <person name="Emerson J.B."/>
            <person name="Anantharaman K."/>
            <person name="Thomas B.C."/>
            <person name="Malmstrom R."/>
            <person name="Stieglmeier M."/>
            <person name="Klingl A."/>
            <person name="Woyke T."/>
            <person name="Ryan C.M."/>
            <person name="Banfield J.F."/>
        </authorList>
    </citation>
    <scope>NUCLEOTIDE SEQUENCE [LARGE SCALE GENOMIC DNA]</scope>
</reference>
<name>A0A2M6P0L2_9BACT</name>
<protein>
    <submittedName>
        <fullName evidence="1">Uncharacterized protein</fullName>
    </submittedName>
</protein>
<dbReference type="Proteomes" id="UP000228528">
    <property type="component" value="Unassembled WGS sequence"/>
</dbReference>
<accession>A0A2M6P0L2</accession>
<evidence type="ECO:0000313" key="1">
    <source>
        <dbReference type="EMBL" id="PIR77218.1"/>
    </source>
</evidence>
<comment type="caution">
    <text evidence="1">The sequence shown here is derived from an EMBL/GenBank/DDBJ whole genome shotgun (WGS) entry which is preliminary data.</text>
</comment>
<dbReference type="AlphaFoldDB" id="A0A2M6P0L2"/>
<evidence type="ECO:0000313" key="2">
    <source>
        <dbReference type="Proteomes" id="UP000228528"/>
    </source>
</evidence>
<gene>
    <name evidence="1" type="ORF">COU30_03680</name>
</gene>